<dbReference type="InterPro" id="IPR000242">
    <property type="entry name" value="PTP_cat"/>
</dbReference>
<dbReference type="GeneID" id="106809683"/>
<feature type="compositionally biased region" description="Polar residues" evidence="1">
    <location>
        <begin position="1"/>
        <end position="16"/>
    </location>
</feature>
<dbReference type="RefSeq" id="XP_014668338.1">
    <property type="nucleotide sequence ID" value="XM_014812852.1"/>
</dbReference>
<name>A0ABM1E817_PRICU</name>
<dbReference type="SUPFAM" id="SSF52799">
    <property type="entry name" value="(Phosphotyrosine protein) phosphatases II"/>
    <property type="match status" value="1"/>
</dbReference>
<feature type="domain" description="Tyrosine specific protein phosphatases" evidence="3">
    <location>
        <begin position="441"/>
        <end position="525"/>
    </location>
</feature>
<dbReference type="InterPro" id="IPR050348">
    <property type="entry name" value="Protein-Tyr_Phosphatase"/>
</dbReference>
<evidence type="ECO:0000313" key="4">
    <source>
        <dbReference type="Proteomes" id="UP000695022"/>
    </source>
</evidence>
<evidence type="ECO:0000256" key="1">
    <source>
        <dbReference type="SAM" id="MobiDB-lite"/>
    </source>
</evidence>
<gene>
    <name evidence="5" type="primary">LOC106809683</name>
</gene>
<feature type="region of interest" description="Disordered" evidence="1">
    <location>
        <begin position="191"/>
        <end position="234"/>
    </location>
</feature>
<dbReference type="PROSITE" id="PS50056">
    <property type="entry name" value="TYR_PHOSPHATASE_2"/>
    <property type="match status" value="1"/>
</dbReference>
<dbReference type="PANTHER" id="PTHR19134">
    <property type="entry name" value="RECEPTOR-TYPE TYROSINE-PROTEIN PHOSPHATASE"/>
    <property type="match status" value="1"/>
</dbReference>
<dbReference type="SMART" id="SM00404">
    <property type="entry name" value="PTPc_motif"/>
    <property type="match status" value="1"/>
</dbReference>
<dbReference type="InterPro" id="IPR003595">
    <property type="entry name" value="Tyr_Pase_cat"/>
</dbReference>
<reference evidence="5" key="1">
    <citation type="submission" date="2025-08" db="UniProtKB">
        <authorList>
            <consortium name="RefSeq"/>
        </authorList>
    </citation>
    <scope>IDENTIFICATION</scope>
</reference>
<evidence type="ECO:0000313" key="5">
    <source>
        <dbReference type="RefSeq" id="XP_014668338.1"/>
    </source>
</evidence>
<evidence type="ECO:0000259" key="2">
    <source>
        <dbReference type="PROSITE" id="PS50055"/>
    </source>
</evidence>
<dbReference type="InterPro" id="IPR016130">
    <property type="entry name" value="Tyr_Pase_AS"/>
</dbReference>
<dbReference type="PANTHER" id="PTHR19134:SF534">
    <property type="entry name" value="LD27988P"/>
    <property type="match status" value="1"/>
</dbReference>
<dbReference type="PRINTS" id="PR00700">
    <property type="entry name" value="PRTYPHPHTASE"/>
</dbReference>
<dbReference type="Proteomes" id="UP000695022">
    <property type="component" value="Unplaced"/>
</dbReference>
<dbReference type="SMART" id="SM00194">
    <property type="entry name" value="PTPc"/>
    <property type="match status" value="1"/>
</dbReference>
<dbReference type="Gene3D" id="3.90.190.10">
    <property type="entry name" value="Protein tyrosine phosphatase superfamily"/>
    <property type="match status" value="1"/>
</dbReference>
<feature type="domain" description="Tyrosine-protein phosphatase" evidence="2">
    <location>
        <begin position="260"/>
        <end position="534"/>
    </location>
</feature>
<organism evidence="4 5">
    <name type="scientific">Priapulus caudatus</name>
    <name type="common">Priapulid worm</name>
    <dbReference type="NCBI Taxonomy" id="37621"/>
    <lineage>
        <taxon>Eukaryota</taxon>
        <taxon>Metazoa</taxon>
        <taxon>Ecdysozoa</taxon>
        <taxon>Scalidophora</taxon>
        <taxon>Priapulida</taxon>
        <taxon>Priapulimorpha</taxon>
        <taxon>Priapulimorphida</taxon>
        <taxon>Priapulidae</taxon>
        <taxon>Priapulus</taxon>
    </lineage>
</organism>
<protein>
    <submittedName>
        <fullName evidence="5">Tyrosine-protein phosphatase non-receptor type 9-like</fullName>
    </submittedName>
</protein>
<dbReference type="InterPro" id="IPR029021">
    <property type="entry name" value="Prot-tyrosine_phosphatase-like"/>
</dbReference>
<accession>A0ABM1E817</accession>
<evidence type="ECO:0000259" key="3">
    <source>
        <dbReference type="PROSITE" id="PS50056"/>
    </source>
</evidence>
<feature type="compositionally biased region" description="Basic and acidic residues" evidence="1">
    <location>
        <begin position="200"/>
        <end position="218"/>
    </location>
</feature>
<proteinExistence type="predicted"/>
<dbReference type="PROSITE" id="PS00383">
    <property type="entry name" value="TYR_PHOSPHATASE_1"/>
    <property type="match status" value="1"/>
</dbReference>
<dbReference type="PROSITE" id="PS50055">
    <property type="entry name" value="TYR_PHOSPHATASE_PTP"/>
    <property type="match status" value="1"/>
</dbReference>
<dbReference type="InterPro" id="IPR000387">
    <property type="entry name" value="Tyr_Pase_dom"/>
</dbReference>
<dbReference type="Pfam" id="PF00102">
    <property type="entry name" value="Y_phosphatase"/>
    <property type="match status" value="1"/>
</dbReference>
<keyword evidence="4" id="KW-1185">Reference proteome</keyword>
<sequence length="557" mass="60442">MNSAVAPTDSGPTTDSGPIMNSGPTTDSGPIMNSGPTTDSGPTIDEQGWSTRDRGSDNDSGSTADSWAPAAAAEVVDEEEDMEAEVVDEEEDMEVYTTSVAQLESHVAADALPTSLGGRLAANHDAWTRYCIRRSGVARAADDYCDVTAFLDGKFNQLANMDALIDDGGSGGGGEMPSDVSGEMLDAAVTSSEVGGGGATEKHDSEEREKEVAVEKNGGDGGGGGQGAPPDAYESVHRGDGGYTIEDCVEMVRGKSRGGLYREYGLIRAADTDGTFETSRARHNLVKNRYSDVLCYDHSRVRLRNDGNDDDDDASDYINGNYVDGYKQKHAFISTQGPLPKTFPDFWRMIWQERVLVIVMTTRTIERSRLKCGQYWPLDEEMGEQCGDFLIINAGQQHHKDNIFTTLVVHNTKTGESREVMHCQFTCWPDYGVPHSAAVMLDFLFQVRDIQASAVQALGDAWTGHPLGPPILVHCSAGIGRTGTFCMLDIALQQLADVGTIDVESTVRKIRTQRAHSIQMPDQYVFCHLAVIEYALNEGLLDDVDLTGFDDDEDDDD</sequence>
<feature type="region of interest" description="Disordered" evidence="1">
    <location>
        <begin position="1"/>
        <end position="80"/>
    </location>
</feature>